<evidence type="ECO:0000256" key="13">
    <source>
        <dbReference type="ARBA" id="ARBA00039098"/>
    </source>
</evidence>
<dbReference type="GO" id="GO:0015413">
    <property type="term" value="F:ABC-type nickel transporter activity"/>
    <property type="evidence" value="ECO:0007669"/>
    <property type="project" value="UniProtKB-EC"/>
</dbReference>
<dbReference type="PROSITE" id="PS50893">
    <property type="entry name" value="ABC_TRANSPORTER_2"/>
    <property type="match status" value="1"/>
</dbReference>
<evidence type="ECO:0000256" key="1">
    <source>
        <dbReference type="ARBA" id="ARBA00004202"/>
    </source>
</evidence>
<keyword evidence="8" id="KW-1278">Translocase</keyword>
<sequence length="270" mass="29797">MKERNAILEVDRLHVEIQTYQGSVQAVRDISFRIDEGKVLGLVGESGCGKSMTCLAIFGLLSQSAVLGKSSRIRLQGRELSTMSEEELRQLRGLDMSFILQNPMNAFNPVLTIGKQFQETIQAHTDFTRKQALTLAIEALAQMNLSEPAKLLKQYPFELSGGMLQRVMIALSLSLKPALLIADEPTTALDNVNRRNVIEAFQAVKAVGTTALLLVSHDLNVIGELADMVAVMKQGEIVEMAPTNEIFSNPQHEYTKLLLDARLTASSRKE</sequence>
<dbReference type="EC" id="7.2.2.11" evidence="13"/>
<keyword evidence="11" id="KW-0472">Membrane</keyword>
<accession>A0A3G9IJ87</accession>
<gene>
    <name evidence="17" type="ORF">Back11_04120</name>
</gene>
<evidence type="ECO:0000256" key="5">
    <source>
        <dbReference type="ARBA" id="ARBA00022596"/>
    </source>
</evidence>
<keyword evidence="3" id="KW-0813">Transport</keyword>
<evidence type="ECO:0000313" key="17">
    <source>
        <dbReference type="EMBL" id="BBH19067.1"/>
    </source>
</evidence>
<dbReference type="InterPro" id="IPR027417">
    <property type="entry name" value="P-loop_NTPase"/>
</dbReference>
<reference evidence="17 18" key="1">
    <citation type="submission" date="2018-11" db="EMBL/GenBank/DDBJ databases">
        <title>Complete genome sequence of Paenibacillus baekrokdamisoli strain KCTC 33723.</title>
        <authorList>
            <person name="Kang S.W."/>
            <person name="Lee K.C."/>
            <person name="Kim K.K."/>
            <person name="Kim J.S."/>
            <person name="Kim D.S."/>
            <person name="Ko S.H."/>
            <person name="Yang S.H."/>
            <person name="Lee J.S."/>
        </authorList>
    </citation>
    <scope>NUCLEOTIDE SEQUENCE [LARGE SCALE GENOMIC DNA]</scope>
    <source>
        <strain evidence="17 18">KCTC 33723</strain>
    </source>
</reference>
<comment type="subunit">
    <text evidence="12">The complex is composed of two ATP-binding proteins (NikD and NikE), two transmembrane proteins (NikB and NikC) and a solute-binding protein (NikA).</text>
</comment>
<evidence type="ECO:0000256" key="11">
    <source>
        <dbReference type="ARBA" id="ARBA00023136"/>
    </source>
</evidence>
<dbReference type="GO" id="GO:0005886">
    <property type="term" value="C:plasma membrane"/>
    <property type="evidence" value="ECO:0007669"/>
    <property type="project" value="UniProtKB-SubCell"/>
</dbReference>
<dbReference type="KEGG" id="pbk:Back11_04120"/>
<dbReference type="InterPro" id="IPR003439">
    <property type="entry name" value="ABC_transporter-like_ATP-bd"/>
</dbReference>
<evidence type="ECO:0000259" key="16">
    <source>
        <dbReference type="PROSITE" id="PS50893"/>
    </source>
</evidence>
<comment type="similarity">
    <text evidence="2">Belongs to the ABC transporter superfamily.</text>
</comment>
<dbReference type="AlphaFoldDB" id="A0A3G9IJ87"/>
<evidence type="ECO:0000256" key="12">
    <source>
        <dbReference type="ARBA" id="ARBA00038669"/>
    </source>
</evidence>
<dbReference type="GO" id="GO:0005524">
    <property type="term" value="F:ATP binding"/>
    <property type="evidence" value="ECO:0007669"/>
    <property type="project" value="UniProtKB-KW"/>
</dbReference>
<dbReference type="PROSITE" id="PS00211">
    <property type="entry name" value="ABC_TRANSPORTER_1"/>
    <property type="match status" value="1"/>
</dbReference>
<comment type="catalytic activity">
    <reaction evidence="15">
        <text>Ni(2+)(out) + ATP + H2O = Ni(2+)(in) + ADP + phosphate + H(+)</text>
        <dbReference type="Rhea" id="RHEA:15557"/>
        <dbReference type="ChEBI" id="CHEBI:15377"/>
        <dbReference type="ChEBI" id="CHEBI:15378"/>
        <dbReference type="ChEBI" id="CHEBI:30616"/>
        <dbReference type="ChEBI" id="CHEBI:43474"/>
        <dbReference type="ChEBI" id="CHEBI:49786"/>
        <dbReference type="ChEBI" id="CHEBI:456216"/>
        <dbReference type="EC" id="7.2.2.11"/>
    </reaction>
    <physiologicalReaction direction="left-to-right" evidence="15">
        <dbReference type="Rhea" id="RHEA:15558"/>
    </physiologicalReaction>
</comment>
<dbReference type="SUPFAM" id="SSF52540">
    <property type="entry name" value="P-loop containing nucleoside triphosphate hydrolases"/>
    <property type="match status" value="1"/>
</dbReference>
<dbReference type="InterPro" id="IPR050388">
    <property type="entry name" value="ABC_Ni/Peptide_Import"/>
</dbReference>
<evidence type="ECO:0000256" key="7">
    <source>
        <dbReference type="ARBA" id="ARBA00022840"/>
    </source>
</evidence>
<organism evidence="17 18">
    <name type="scientific">Paenibacillus baekrokdamisoli</name>
    <dbReference type="NCBI Taxonomy" id="1712516"/>
    <lineage>
        <taxon>Bacteria</taxon>
        <taxon>Bacillati</taxon>
        <taxon>Bacillota</taxon>
        <taxon>Bacilli</taxon>
        <taxon>Bacillales</taxon>
        <taxon>Paenibacillaceae</taxon>
        <taxon>Paenibacillus</taxon>
    </lineage>
</organism>
<evidence type="ECO:0000256" key="8">
    <source>
        <dbReference type="ARBA" id="ARBA00022967"/>
    </source>
</evidence>
<dbReference type="Pfam" id="PF00005">
    <property type="entry name" value="ABC_tran"/>
    <property type="match status" value="1"/>
</dbReference>
<dbReference type="OrthoDB" id="9802264at2"/>
<evidence type="ECO:0000256" key="6">
    <source>
        <dbReference type="ARBA" id="ARBA00022741"/>
    </source>
</evidence>
<dbReference type="InterPro" id="IPR017871">
    <property type="entry name" value="ABC_transporter-like_CS"/>
</dbReference>
<evidence type="ECO:0000256" key="9">
    <source>
        <dbReference type="ARBA" id="ARBA00023065"/>
    </source>
</evidence>
<keyword evidence="18" id="KW-1185">Reference proteome</keyword>
<name>A0A3G9IJ87_9BACL</name>
<evidence type="ECO:0000313" key="18">
    <source>
        <dbReference type="Proteomes" id="UP000275368"/>
    </source>
</evidence>
<keyword evidence="4" id="KW-1003">Cell membrane</keyword>
<feature type="domain" description="ABC transporter" evidence="16">
    <location>
        <begin position="8"/>
        <end position="259"/>
    </location>
</feature>
<evidence type="ECO:0000256" key="4">
    <source>
        <dbReference type="ARBA" id="ARBA00022475"/>
    </source>
</evidence>
<evidence type="ECO:0000256" key="15">
    <source>
        <dbReference type="ARBA" id="ARBA00048610"/>
    </source>
</evidence>
<dbReference type="GO" id="GO:0016887">
    <property type="term" value="F:ATP hydrolysis activity"/>
    <property type="evidence" value="ECO:0007669"/>
    <property type="project" value="InterPro"/>
</dbReference>
<keyword evidence="5" id="KW-0533">Nickel</keyword>
<comment type="subcellular location">
    <subcellularLocation>
        <location evidence="1">Cell membrane</location>
        <topology evidence="1">Peripheral membrane protein</topology>
    </subcellularLocation>
</comment>
<dbReference type="Proteomes" id="UP000275368">
    <property type="component" value="Chromosome"/>
</dbReference>
<evidence type="ECO:0000256" key="3">
    <source>
        <dbReference type="ARBA" id="ARBA00022448"/>
    </source>
</evidence>
<dbReference type="SMART" id="SM00382">
    <property type="entry name" value="AAA"/>
    <property type="match status" value="1"/>
</dbReference>
<dbReference type="PANTHER" id="PTHR43297">
    <property type="entry name" value="OLIGOPEPTIDE TRANSPORT ATP-BINDING PROTEIN APPD"/>
    <property type="match status" value="1"/>
</dbReference>
<proteinExistence type="inferred from homology"/>
<keyword evidence="9" id="KW-0406">Ion transport</keyword>
<dbReference type="CDD" id="cd03257">
    <property type="entry name" value="ABC_NikE_OppD_transporters"/>
    <property type="match status" value="1"/>
</dbReference>
<keyword evidence="10" id="KW-0921">Nickel transport</keyword>
<dbReference type="EMBL" id="AP019308">
    <property type="protein sequence ID" value="BBH19067.1"/>
    <property type="molecule type" value="Genomic_DNA"/>
</dbReference>
<evidence type="ECO:0000256" key="2">
    <source>
        <dbReference type="ARBA" id="ARBA00005417"/>
    </source>
</evidence>
<dbReference type="PANTHER" id="PTHR43297:SF13">
    <property type="entry name" value="NICKEL ABC TRANSPORTER, ATP-BINDING PROTEIN"/>
    <property type="match status" value="1"/>
</dbReference>
<keyword evidence="6" id="KW-0547">Nucleotide-binding</keyword>
<dbReference type="Gene3D" id="3.40.50.300">
    <property type="entry name" value="P-loop containing nucleotide triphosphate hydrolases"/>
    <property type="match status" value="1"/>
</dbReference>
<evidence type="ECO:0000256" key="10">
    <source>
        <dbReference type="ARBA" id="ARBA00023112"/>
    </source>
</evidence>
<keyword evidence="7 17" id="KW-0067">ATP-binding</keyword>
<dbReference type="InterPro" id="IPR003593">
    <property type="entry name" value="AAA+_ATPase"/>
</dbReference>
<protein>
    <recommendedName>
        <fullName evidence="14">Nickel import system ATP-binding protein NikD</fullName>
        <ecNumber evidence="13">7.2.2.11</ecNumber>
    </recommendedName>
</protein>
<dbReference type="RefSeq" id="WP_125653465.1">
    <property type="nucleotide sequence ID" value="NZ_AP019308.1"/>
</dbReference>
<evidence type="ECO:0000256" key="14">
    <source>
        <dbReference type="ARBA" id="ARBA00044143"/>
    </source>
</evidence>